<dbReference type="AlphaFoldDB" id="A0A1W1IA75"/>
<organism evidence="6 7">
    <name type="scientific">Nitrospira japonica</name>
    <dbReference type="NCBI Taxonomy" id="1325564"/>
    <lineage>
        <taxon>Bacteria</taxon>
        <taxon>Pseudomonadati</taxon>
        <taxon>Nitrospirota</taxon>
        <taxon>Nitrospiria</taxon>
        <taxon>Nitrospirales</taxon>
        <taxon>Nitrospiraceae</taxon>
        <taxon>Nitrospira</taxon>
    </lineage>
</organism>
<dbReference type="InterPro" id="IPR052052">
    <property type="entry name" value="Polysaccharide_Lyase_9"/>
</dbReference>
<dbReference type="NCBIfam" id="NF041518">
    <property type="entry name" value="choice_anch_Q"/>
    <property type="match status" value="1"/>
</dbReference>
<dbReference type="SUPFAM" id="SSF51126">
    <property type="entry name" value="Pectin lyase-like"/>
    <property type="match status" value="2"/>
</dbReference>
<dbReference type="Pfam" id="PF13229">
    <property type="entry name" value="Beta_helix"/>
    <property type="match status" value="1"/>
</dbReference>
<name>A0A1W1IA75_9BACT</name>
<dbReference type="InterPro" id="IPR059226">
    <property type="entry name" value="Choice_anch_Q_dom"/>
</dbReference>
<accession>A0A1W1IA75</accession>
<gene>
    <name evidence="6" type="ORF">NSJP_3791</name>
</gene>
<evidence type="ECO:0000256" key="1">
    <source>
        <dbReference type="ARBA" id="ARBA00004613"/>
    </source>
</evidence>
<dbReference type="InterPro" id="IPR039448">
    <property type="entry name" value="Beta_helix"/>
</dbReference>
<proteinExistence type="predicted"/>
<dbReference type="InterPro" id="IPR006626">
    <property type="entry name" value="PbH1"/>
</dbReference>
<evidence type="ECO:0000259" key="4">
    <source>
        <dbReference type="Pfam" id="PF07602"/>
    </source>
</evidence>
<dbReference type="InterPro" id="IPR011050">
    <property type="entry name" value="Pectin_lyase_fold/virulence"/>
</dbReference>
<dbReference type="EMBL" id="LT828648">
    <property type="protein sequence ID" value="SLM49958.1"/>
    <property type="molecule type" value="Genomic_DNA"/>
</dbReference>
<dbReference type="OrthoDB" id="9795486at2"/>
<dbReference type="PANTHER" id="PTHR40088">
    <property type="entry name" value="PECTATE LYASE (EUROFUNG)"/>
    <property type="match status" value="1"/>
</dbReference>
<dbReference type="PANTHER" id="PTHR40088:SF2">
    <property type="entry name" value="SECRETED SUGAR HYDROLASE"/>
    <property type="match status" value="1"/>
</dbReference>
<dbReference type="Gene3D" id="2.160.20.10">
    <property type="entry name" value="Single-stranded right-handed beta-helix, Pectin lyase-like"/>
    <property type="match status" value="1"/>
</dbReference>
<dbReference type="GO" id="GO:0016837">
    <property type="term" value="F:carbon-oxygen lyase activity, acting on polysaccharides"/>
    <property type="evidence" value="ECO:0007669"/>
    <property type="project" value="TreeGrafter"/>
</dbReference>
<dbReference type="Pfam" id="PF07602">
    <property type="entry name" value="DUF1565"/>
    <property type="match status" value="1"/>
</dbReference>
<protein>
    <recommendedName>
        <fullName evidence="8">Right handed beta helix domain-containing protein</fullName>
    </recommendedName>
</protein>
<keyword evidence="3" id="KW-0732">Signal</keyword>
<keyword evidence="7" id="KW-1185">Reference proteome</keyword>
<evidence type="ECO:0000256" key="3">
    <source>
        <dbReference type="ARBA" id="ARBA00022729"/>
    </source>
</evidence>
<evidence type="ECO:0008006" key="8">
    <source>
        <dbReference type="Google" id="ProtNLM"/>
    </source>
</evidence>
<feature type="domain" description="Right handed beta helix" evidence="5">
    <location>
        <begin position="250"/>
        <end position="366"/>
    </location>
</feature>
<comment type="subcellular location">
    <subcellularLocation>
        <location evidence="1">Secreted</location>
    </subcellularLocation>
</comment>
<dbReference type="GO" id="GO:0005576">
    <property type="term" value="C:extracellular region"/>
    <property type="evidence" value="ECO:0007669"/>
    <property type="project" value="UniProtKB-SubCell"/>
</dbReference>
<evidence type="ECO:0000256" key="2">
    <source>
        <dbReference type="ARBA" id="ARBA00022525"/>
    </source>
</evidence>
<feature type="domain" description="DUF1565" evidence="4">
    <location>
        <begin position="49"/>
        <end position="88"/>
    </location>
</feature>
<keyword evidence="2" id="KW-0964">Secreted</keyword>
<sequence length="441" mass="47039">MTATLRIVCDHAVARVIILAIVYLGGCAPSDSSQSVSQSNGSVYYVATTGNDSNSGERTSPFQTIRHGISVLTSGDTLYIAGGTYAERLDSNESTIPSGSSWNKPVMIAAVPGQVVTMRPGAGPAVVNLAHPYIQYVIFDGIIFDGSNAESDVIGLNGGAHHVRFANGEIKNGKSNGVILSFNSNGATRFNEFINLKVHDNGYTNGVPDDNFHGFYITTDSNLIDGCEVYNNAGNGGKFYDTPSGNVFNNVVRNSIFHDNSKDLDPDRWSAGFFTSSGTGNQIYNNIAYNNYIGFAVLRGGNGNILYNNISYANEIAGINIDAANGSLTGAKVYNNTIVNNGRFGILLSNAPTDTAITNNIVYQNPTNISSDGTDKGMVLLTNLLIDPKFKNAASHDFSLQQGSPAIDTGTSLSEVTDDFARVRRPQGAQHDIGAYEYVFP</sequence>
<dbReference type="InterPro" id="IPR012334">
    <property type="entry name" value="Pectin_lyas_fold"/>
</dbReference>
<reference evidence="6 7" key="1">
    <citation type="submission" date="2017-03" db="EMBL/GenBank/DDBJ databases">
        <authorList>
            <person name="Afonso C.L."/>
            <person name="Miller P.J."/>
            <person name="Scott M.A."/>
            <person name="Spackman E."/>
            <person name="Goraichik I."/>
            <person name="Dimitrov K.M."/>
            <person name="Suarez D.L."/>
            <person name="Swayne D.E."/>
        </authorList>
    </citation>
    <scope>NUCLEOTIDE SEQUENCE [LARGE SCALE GENOMIC DNA]</scope>
    <source>
        <strain evidence="6">Genome sequencing of Nitrospira japonica strain NJ11</strain>
    </source>
</reference>
<dbReference type="SMART" id="SM00710">
    <property type="entry name" value="PbH1"/>
    <property type="match status" value="7"/>
</dbReference>
<dbReference type="KEGG" id="nja:NSJP_3791"/>
<dbReference type="InterPro" id="IPR011459">
    <property type="entry name" value="DUF1565"/>
</dbReference>
<evidence type="ECO:0000313" key="7">
    <source>
        <dbReference type="Proteomes" id="UP000192042"/>
    </source>
</evidence>
<evidence type="ECO:0000259" key="5">
    <source>
        <dbReference type="Pfam" id="PF13229"/>
    </source>
</evidence>
<dbReference type="STRING" id="1325564.NSJP_3791"/>
<evidence type="ECO:0000313" key="6">
    <source>
        <dbReference type="EMBL" id="SLM49958.1"/>
    </source>
</evidence>
<dbReference type="Proteomes" id="UP000192042">
    <property type="component" value="Chromosome I"/>
</dbReference>